<dbReference type="Pfam" id="PF12802">
    <property type="entry name" value="MarR_2"/>
    <property type="match status" value="1"/>
</dbReference>
<dbReference type="PANTHER" id="PTHR33164">
    <property type="entry name" value="TRANSCRIPTIONAL REGULATOR, MARR FAMILY"/>
    <property type="match status" value="1"/>
</dbReference>
<feature type="domain" description="HTH marR-type" evidence="1">
    <location>
        <begin position="14"/>
        <end position="151"/>
    </location>
</feature>
<keyword evidence="3" id="KW-1185">Reference proteome</keyword>
<protein>
    <submittedName>
        <fullName evidence="2">MarR family transcriptional regulator</fullName>
    </submittedName>
</protein>
<dbReference type="SUPFAM" id="SSF46785">
    <property type="entry name" value="Winged helix' DNA-binding domain"/>
    <property type="match status" value="1"/>
</dbReference>
<dbReference type="RefSeq" id="WP_395512109.1">
    <property type="nucleotide sequence ID" value="NZ_JBBDHD010000081.1"/>
</dbReference>
<evidence type="ECO:0000313" key="3">
    <source>
        <dbReference type="Proteomes" id="UP001610631"/>
    </source>
</evidence>
<reference evidence="2 3" key="1">
    <citation type="submission" date="2024-03" db="EMBL/GenBank/DDBJ databases">
        <title>Whole genome sequencing of Streptomyces racemochromogenes, to identify antimicrobial biosynthetic gene clusters.</title>
        <authorList>
            <person name="Suryawanshi P."/>
            <person name="Krishnaraj P.U."/>
            <person name="Arun Y.P."/>
            <person name="Suryawanshi M.P."/>
            <person name="Rakshit O."/>
        </authorList>
    </citation>
    <scope>NUCLEOTIDE SEQUENCE [LARGE SCALE GENOMIC DNA]</scope>
    <source>
        <strain evidence="2 3">AUDT626</strain>
    </source>
</reference>
<dbReference type="PANTHER" id="PTHR33164:SF106">
    <property type="entry name" value="TRANSCRIPTIONAL REGULATORY PROTEIN"/>
    <property type="match status" value="1"/>
</dbReference>
<comment type="caution">
    <text evidence="2">The sequence shown here is derived from an EMBL/GenBank/DDBJ whole genome shotgun (WGS) entry which is preliminary data.</text>
</comment>
<dbReference type="InterPro" id="IPR036390">
    <property type="entry name" value="WH_DNA-bd_sf"/>
</dbReference>
<accession>A0ABW7PJ19</accession>
<gene>
    <name evidence="2" type="ORF">WDV06_25485</name>
</gene>
<dbReference type="InterPro" id="IPR036388">
    <property type="entry name" value="WH-like_DNA-bd_sf"/>
</dbReference>
<dbReference type="Proteomes" id="UP001610631">
    <property type="component" value="Unassembled WGS sequence"/>
</dbReference>
<name>A0ABW7PJ19_9ACTN</name>
<organism evidence="2 3">
    <name type="scientific">Streptomyces racemochromogenes</name>
    <dbReference type="NCBI Taxonomy" id="67353"/>
    <lineage>
        <taxon>Bacteria</taxon>
        <taxon>Bacillati</taxon>
        <taxon>Actinomycetota</taxon>
        <taxon>Actinomycetes</taxon>
        <taxon>Kitasatosporales</taxon>
        <taxon>Streptomycetaceae</taxon>
        <taxon>Streptomyces</taxon>
    </lineage>
</organism>
<dbReference type="PROSITE" id="PS50995">
    <property type="entry name" value="HTH_MARR_2"/>
    <property type="match status" value="1"/>
</dbReference>
<dbReference type="EMBL" id="JBBDHD010000081">
    <property type="protein sequence ID" value="MFH7598419.1"/>
    <property type="molecule type" value="Genomic_DNA"/>
</dbReference>
<evidence type="ECO:0000313" key="2">
    <source>
        <dbReference type="EMBL" id="MFH7598419.1"/>
    </source>
</evidence>
<dbReference type="Gene3D" id="1.10.10.10">
    <property type="entry name" value="Winged helix-like DNA-binding domain superfamily/Winged helix DNA-binding domain"/>
    <property type="match status" value="1"/>
</dbReference>
<dbReference type="InterPro" id="IPR000835">
    <property type="entry name" value="HTH_MarR-typ"/>
</dbReference>
<sequence length="163" mass="17351">MEGTPRPEVTPRPEASAAAAISAMDDLIATSMVAQQEFARNLGLSPTDLICFAYVLQAGDTPVTAGDLAARAHVTTGAVTGIVNRLERGGFVTRQPDPADKRRVRVVAVPEAAQRVRAVYEPYYALLAQLFATYDPEEVAVLNDWFTRAGALAAAYLAESCGP</sequence>
<dbReference type="InterPro" id="IPR039422">
    <property type="entry name" value="MarR/SlyA-like"/>
</dbReference>
<evidence type="ECO:0000259" key="1">
    <source>
        <dbReference type="PROSITE" id="PS50995"/>
    </source>
</evidence>
<dbReference type="SMART" id="SM00347">
    <property type="entry name" value="HTH_MARR"/>
    <property type="match status" value="1"/>
</dbReference>
<proteinExistence type="predicted"/>